<dbReference type="InterPro" id="IPR002731">
    <property type="entry name" value="ATPase_BadF"/>
</dbReference>
<accession>D5VS39</accession>
<name>D5VS39_METIM</name>
<evidence type="ECO:0000313" key="6">
    <source>
        <dbReference type="EMBL" id="ADG13392.1"/>
    </source>
</evidence>
<dbReference type="STRING" id="573063.Metin_0725"/>
<dbReference type="GeneID" id="9131736"/>
<dbReference type="RefSeq" id="WP_013100138.1">
    <property type="nucleotide sequence ID" value="NC_014122.1"/>
</dbReference>
<dbReference type="OrthoDB" id="114976at2157"/>
<evidence type="ECO:0000256" key="1">
    <source>
        <dbReference type="ARBA" id="ARBA00001966"/>
    </source>
</evidence>
<dbReference type="PANTHER" id="PTHR32329:SF2">
    <property type="entry name" value="BIFUNCTIONAL PROTEIN [INCLUDES 2-HYDROXYACYL-COA DEHYDRATASE (N-TER) AND ITS ACTIVATOR DOMAIN (C_TERM)"/>
    <property type="match status" value="1"/>
</dbReference>
<keyword evidence="4" id="KW-0411">Iron-sulfur</keyword>
<organism evidence="6 7">
    <name type="scientific">Methanocaldococcus infernus (strain DSM 11812 / JCM 15783 / ME)</name>
    <dbReference type="NCBI Taxonomy" id="573063"/>
    <lineage>
        <taxon>Archaea</taxon>
        <taxon>Methanobacteriati</taxon>
        <taxon>Methanobacteriota</taxon>
        <taxon>Methanomada group</taxon>
        <taxon>Methanococci</taxon>
        <taxon>Methanococcales</taxon>
        <taxon>Methanocaldococcaceae</taxon>
        <taxon>Methanocaldococcus</taxon>
    </lineage>
</organism>
<feature type="domain" description="ATPase BadF/BadG/BcrA/BcrD type" evidence="5">
    <location>
        <begin position="3"/>
        <end position="244"/>
    </location>
</feature>
<keyword evidence="2" id="KW-0479">Metal-binding</keyword>
<gene>
    <name evidence="6" type="ordered locus">Metin_0725</name>
</gene>
<dbReference type="PANTHER" id="PTHR32329">
    <property type="entry name" value="BIFUNCTIONAL PROTEIN [INCLUDES 2-HYDROXYACYL-COA DEHYDRATASE (N-TER) AND ITS ACTIVATOR DOMAIN (C_TERM)-RELATED"/>
    <property type="match status" value="1"/>
</dbReference>
<protein>
    <submittedName>
        <fullName evidence="6">CoA-substrate-specific enzyme activase</fullName>
    </submittedName>
</protein>
<dbReference type="GO" id="GO:0046872">
    <property type="term" value="F:metal ion binding"/>
    <property type="evidence" value="ECO:0007669"/>
    <property type="project" value="UniProtKB-KW"/>
</dbReference>
<sequence length="249" mass="27495">MILGVDVGSTTTKMVVMDNNKIVDYKIENFGVSLNEEELLKEVNKFKAKYNVKKVVATGYGRHKVEFADKVVPEVIALGRGANYFFKEADGVIDIGGQDSKVIKIDKDGSVKDFILSDKCAAGTGKFLEKVLEILKIDIDNINKYKSKNVAKISSMCAVFAESEIISLLAKNVPKEEILMGVYESICNRIVPMVKKLKINNIVFSGGVAKNKVLAELLEEKLDRHLLIPEEPQIVCCVGAILEAKKGIR</sequence>
<dbReference type="HOGENOM" id="CLU_066597_0_0_2"/>
<dbReference type="InterPro" id="IPR043129">
    <property type="entry name" value="ATPase_NBD"/>
</dbReference>
<dbReference type="KEGG" id="mif:Metin_0725"/>
<evidence type="ECO:0000256" key="4">
    <source>
        <dbReference type="ARBA" id="ARBA00023014"/>
    </source>
</evidence>
<reference evidence="6" key="1">
    <citation type="submission" date="2010-04" db="EMBL/GenBank/DDBJ databases">
        <title>Complete sequence of Methanocaldococcus infernus ME.</title>
        <authorList>
            <consortium name="US DOE Joint Genome Institute"/>
            <person name="Lucas S."/>
            <person name="Copeland A."/>
            <person name="Lapidus A."/>
            <person name="Cheng J.-F."/>
            <person name="Bruce D."/>
            <person name="Goodwin L."/>
            <person name="Pitluck S."/>
            <person name="Munk A.C."/>
            <person name="Detter J.C."/>
            <person name="Han C."/>
            <person name="Tapia R."/>
            <person name="Land M."/>
            <person name="Hauser L."/>
            <person name="Kyrpides N."/>
            <person name="Mikhailova N."/>
            <person name="Sieprawska-Lupa M."/>
            <person name="Whitman W.B."/>
            <person name="Woyke T."/>
        </authorList>
    </citation>
    <scope>NUCLEOTIDE SEQUENCE [LARGE SCALE GENOMIC DNA]</scope>
    <source>
        <strain evidence="6">ME</strain>
    </source>
</reference>
<dbReference type="SUPFAM" id="SSF53067">
    <property type="entry name" value="Actin-like ATPase domain"/>
    <property type="match status" value="1"/>
</dbReference>
<dbReference type="Pfam" id="PF01869">
    <property type="entry name" value="BcrAD_BadFG"/>
    <property type="match status" value="1"/>
</dbReference>
<dbReference type="NCBIfam" id="TIGR00241">
    <property type="entry name" value="CoA_E_activ"/>
    <property type="match status" value="1"/>
</dbReference>
<dbReference type="Gene3D" id="3.30.420.40">
    <property type="match status" value="2"/>
</dbReference>
<dbReference type="EMBL" id="CP002009">
    <property type="protein sequence ID" value="ADG13392.1"/>
    <property type="molecule type" value="Genomic_DNA"/>
</dbReference>
<dbReference type="InterPro" id="IPR051805">
    <property type="entry name" value="Dehydratase_Activator_Redct"/>
</dbReference>
<evidence type="ECO:0000259" key="5">
    <source>
        <dbReference type="Pfam" id="PF01869"/>
    </source>
</evidence>
<dbReference type="eggNOG" id="arCOG02678">
    <property type="taxonomic scope" value="Archaea"/>
</dbReference>
<dbReference type="InterPro" id="IPR008275">
    <property type="entry name" value="CoA_E_activase_dom"/>
</dbReference>
<evidence type="ECO:0000256" key="3">
    <source>
        <dbReference type="ARBA" id="ARBA00023004"/>
    </source>
</evidence>
<evidence type="ECO:0000256" key="2">
    <source>
        <dbReference type="ARBA" id="ARBA00022723"/>
    </source>
</evidence>
<comment type="cofactor">
    <cofactor evidence="1">
        <name>[4Fe-4S] cluster</name>
        <dbReference type="ChEBI" id="CHEBI:49883"/>
    </cofactor>
</comment>
<dbReference type="Proteomes" id="UP000002061">
    <property type="component" value="Chromosome"/>
</dbReference>
<dbReference type="GO" id="GO:0051536">
    <property type="term" value="F:iron-sulfur cluster binding"/>
    <property type="evidence" value="ECO:0007669"/>
    <property type="project" value="UniProtKB-KW"/>
</dbReference>
<evidence type="ECO:0000313" key="7">
    <source>
        <dbReference type="Proteomes" id="UP000002061"/>
    </source>
</evidence>
<dbReference type="CDD" id="cd24109">
    <property type="entry name" value="ASKHA_NBD_YjiL-like"/>
    <property type="match status" value="1"/>
</dbReference>
<keyword evidence="7" id="KW-1185">Reference proteome</keyword>
<keyword evidence="3" id="KW-0408">Iron</keyword>
<dbReference type="AlphaFoldDB" id="D5VS39"/>
<proteinExistence type="predicted"/>